<dbReference type="InterPro" id="IPR017871">
    <property type="entry name" value="ABC_transporter-like_CS"/>
</dbReference>
<keyword evidence="6" id="KW-0067">ATP-binding</keyword>
<evidence type="ECO:0000256" key="6">
    <source>
        <dbReference type="ARBA" id="ARBA00022840"/>
    </source>
</evidence>
<evidence type="ECO:0000256" key="1">
    <source>
        <dbReference type="ARBA" id="ARBA00004651"/>
    </source>
</evidence>
<evidence type="ECO:0000256" key="2">
    <source>
        <dbReference type="ARBA" id="ARBA00022448"/>
    </source>
</evidence>
<dbReference type="InterPro" id="IPR003439">
    <property type="entry name" value="ABC_transporter-like_ATP-bd"/>
</dbReference>
<dbReference type="Gene3D" id="1.20.1560.10">
    <property type="entry name" value="ABC transporter type 1, transmembrane domain"/>
    <property type="match status" value="1"/>
</dbReference>
<dbReference type="Pfam" id="PF00664">
    <property type="entry name" value="ABC_membrane"/>
    <property type="match status" value="1"/>
</dbReference>
<evidence type="ECO:0000313" key="12">
    <source>
        <dbReference type="EMBL" id="NKE66406.1"/>
    </source>
</evidence>
<dbReference type="FunFam" id="3.40.50.300:FF:001444">
    <property type="entry name" value="ABC transporter ATP-binding protein"/>
    <property type="match status" value="1"/>
</dbReference>
<keyword evidence="13" id="KW-1185">Reference proteome</keyword>
<feature type="transmembrane region" description="Helical" evidence="9">
    <location>
        <begin position="26"/>
        <end position="45"/>
    </location>
</feature>
<dbReference type="Gene3D" id="3.40.50.300">
    <property type="entry name" value="P-loop containing nucleotide triphosphate hydrolases"/>
    <property type="match status" value="1"/>
</dbReference>
<dbReference type="InterPro" id="IPR003593">
    <property type="entry name" value="AAA+_ATPase"/>
</dbReference>
<keyword evidence="5" id="KW-0547">Nucleotide-binding</keyword>
<dbReference type="InterPro" id="IPR011527">
    <property type="entry name" value="ABC1_TM_dom"/>
</dbReference>
<dbReference type="PROSITE" id="PS50929">
    <property type="entry name" value="ABC_TM1F"/>
    <property type="match status" value="1"/>
</dbReference>
<dbReference type="PANTHER" id="PTHR24221:SF248">
    <property type="entry name" value="ABC TRANSPORTER TRANSMEMBRANE REGION"/>
    <property type="match status" value="1"/>
</dbReference>
<name>A0A7X6DFU8_9BURK</name>
<feature type="transmembrane region" description="Helical" evidence="9">
    <location>
        <begin position="157"/>
        <end position="175"/>
    </location>
</feature>
<evidence type="ECO:0000259" key="11">
    <source>
        <dbReference type="PROSITE" id="PS50929"/>
    </source>
</evidence>
<organism evidence="12 13">
    <name type="scientific">Ramlibacter lithotrophicus</name>
    <dbReference type="NCBI Taxonomy" id="2606681"/>
    <lineage>
        <taxon>Bacteria</taxon>
        <taxon>Pseudomonadati</taxon>
        <taxon>Pseudomonadota</taxon>
        <taxon>Betaproteobacteria</taxon>
        <taxon>Burkholderiales</taxon>
        <taxon>Comamonadaceae</taxon>
        <taxon>Ramlibacter</taxon>
    </lineage>
</organism>
<dbReference type="SMART" id="SM00382">
    <property type="entry name" value="AAA"/>
    <property type="match status" value="1"/>
</dbReference>
<dbReference type="InterPro" id="IPR039421">
    <property type="entry name" value="Type_1_exporter"/>
</dbReference>
<protein>
    <submittedName>
        <fullName evidence="12">Type I secretion system permease/ATPase</fullName>
    </submittedName>
</protein>
<dbReference type="AlphaFoldDB" id="A0A7X6DFU8"/>
<evidence type="ECO:0000256" key="7">
    <source>
        <dbReference type="ARBA" id="ARBA00022989"/>
    </source>
</evidence>
<keyword evidence="2" id="KW-0813">Transport</keyword>
<dbReference type="Proteomes" id="UP000521868">
    <property type="component" value="Unassembled WGS sequence"/>
</dbReference>
<feature type="transmembrane region" description="Helical" evidence="9">
    <location>
        <begin position="57"/>
        <end position="77"/>
    </location>
</feature>
<keyword evidence="4 9" id="KW-0812">Transmembrane</keyword>
<evidence type="ECO:0000256" key="5">
    <source>
        <dbReference type="ARBA" id="ARBA00022741"/>
    </source>
</evidence>
<keyword evidence="7 9" id="KW-1133">Transmembrane helix</keyword>
<proteinExistence type="predicted"/>
<evidence type="ECO:0000256" key="8">
    <source>
        <dbReference type="ARBA" id="ARBA00023136"/>
    </source>
</evidence>
<evidence type="ECO:0000313" key="13">
    <source>
        <dbReference type="Proteomes" id="UP000521868"/>
    </source>
</evidence>
<dbReference type="GO" id="GO:0005524">
    <property type="term" value="F:ATP binding"/>
    <property type="evidence" value="ECO:0007669"/>
    <property type="project" value="UniProtKB-KW"/>
</dbReference>
<dbReference type="GO" id="GO:0005886">
    <property type="term" value="C:plasma membrane"/>
    <property type="evidence" value="ECO:0007669"/>
    <property type="project" value="UniProtKB-SubCell"/>
</dbReference>
<dbReference type="NCBIfam" id="TIGR01842">
    <property type="entry name" value="type_I_sec_PrtD"/>
    <property type="match status" value="1"/>
</dbReference>
<dbReference type="RefSeq" id="WP_168107513.1">
    <property type="nucleotide sequence ID" value="NZ_VTOX01000003.1"/>
</dbReference>
<keyword evidence="3" id="KW-1003">Cell membrane</keyword>
<accession>A0A7X6DFU8</accession>
<evidence type="ECO:0000256" key="4">
    <source>
        <dbReference type="ARBA" id="ARBA00022692"/>
    </source>
</evidence>
<dbReference type="SUPFAM" id="SSF52540">
    <property type="entry name" value="P-loop containing nucleoside triphosphate hydrolases"/>
    <property type="match status" value="1"/>
</dbReference>
<dbReference type="PROSITE" id="PS50893">
    <property type="entry name" value="ABC_TRANSPORTER_2"/>
    <property type="match status" value="1"/>
</dbReference>
<dbReference type="GO" id="GO:0030256">
    <property type="term" value="C:type I protein secretion system complex"/>
    <property type="evidence" value="ECO:0007669"/>
    <property type="project" value="InterPro"/>
</dbReference>
<feature type="domain" description="ABC transmembrane type-1" evidence="11">
    <location>
        <begin position="29"/>
        <end position="303"/>
    </location>
</feature>
<dbReference type="GO" id="GO:0016887">
    <property type="term" value="F:ATP hydrolysis activity"/>
    <property type="evidence" value="ECO:0007669"/>
    <property type="project" value="InterPro"/>
</dbReference>
<evidence type="ECO:0000259" key="10">
    <source>
        <dbReference type="PROSITE" id="PS50893"/>
    </source>
</evidence>
<sequence>MNPPFPKPTPELKDALLELRPHFKRAFWFSIVGSLLVLAPTGFMLEVYDRVVNSRSHVTLAMLLVLVLGAYVVMEVLEWSRAQILHAAGVELDRRLGDRVFGAMFAANLRRLPGGTTQPMSDFRVLREFLGSQAVLAAMEAPVALVFMVLIFAISPVLGWVAVAGAIVQTFVGWLNERATQPPLVEANRSAFGAQQYADGTLRNAQVIEAMGMQRDIHSRWAAKQREFLGLQAIASERAGGFQALTKFLQTTMGSLLLGLGAWLLLYGELRGGAGMMIIASILGGRMLAPLVQLVTQWRSVITVRDSWSRLSQLLTAVPAPPKVMPLPAPRGVVQVEQVLAAAPGNQVPILKGVAFALNPGEVVAVIGPSASGKTTLARLLVGLWPSAGGKVRLDGVDVFAWDKSELGPHVGYLPQDVELFDGTIAENIARFGDVEPAKVEAAARAVGLHEVIMALPQGYDSPVGREGAILSGGQRQRVGLARALYGNPVFVVLDEPNSSLDEAGEAALAAAIVQMKARGTSFVVMTHRTSILPVVDKMLVLRDGQVQAFGPRDDVLAALNKAIQAAQAQQRPPAAGQQVVAAT</sequence>
<evidence type="ECO:0000256" key="9">
    <source>
        <dbReference type="SAM" id="Phobius"/>
    </source>
</evidence>
<dbReference type="InterPro" id="IPR036640">
    <property type="entry name" value="ABC1_TM_sf"/>
</dbReference>
<dbReference type="PANTHER" id="PTHR24221">
    <property type="entry name" value="ATP-BINDING CASSETTE SUB-FAMILY B"/>
    <property type="match status" value="1"/>
</dbReference>
<dbReference type="GO" id="GO:0034040">
    <property type="term" value="F:ATPase-coupled lipid transmembrane transporter activity"/>
    <property type="evidence" value="ECO:0007669"/>
    <property type="project" value="TreeGrafter"/>
</dbReference>
<dbReference type="InterPro" id="IPR010128">
    <property type="entry name" value="ATPase_T1SS_PrtD-like"/>
</dbReference>
<dbReference type="InterPro" id="IPR027417">
    <property type="entry name" value="P-loop_NTPase"/>
</dbReference>
<dbReference type="GO" id="GO:0030253">
    <property type="term" value="P:protein secretion by the type I secretion system"/>
    <property type="evidence" value="ECO:0007669"/>
    <property type="project" value="InterPro"/>
</dbReference>
<feature type="transmembrane region" description="Helical" evidence="9">
    <location>
        <begin position="248"/>
        <end position="268"/>
    </location>
</feature>
<comment type="caution">
    <text evidence="12">The sequence shown here is derived from an EMBL/GenBank/DDBJ whole genome shotgun (WGS) entry which is preliminary data.</text>
</comment>
<gene>
    <name evidence="12" type="ORF">RAMLITH_11290</name>
</gene>
<keyword evidence="8 9" id="KW-0472">Membrane</keyword>
<dbReference type="GO" id="GO:0140359">
    <property type="term" value="F:ABC-type transporter activity"/>
    <property type="evidence" value="ECO:0007669"/>
    <property type="project" value="InterPro"/>
</dbReference>
<feature type="domain" description="ABC transporter" evidence="10">
    <location>
        <begin position="334"/>
        <end position="569"/>
    </location>
</feature>
<dbReference type="SUPFAM" id="SSF90123">
    <property type="entry name" value="ABC transporter transmembrane region"/>
    <property type="match status" value="1"/>
</dbReference>
<dbReference type="EMBL" id="VTOX01000003">
    <property type="protein sequence ID" value="NKE66406.1"/>
    <property type="molecule type" value="Genomic_DNA"/>
</dbReference>
<dbReference type="PROSITE" id="PS00211">
    <property type="entry name" value="ABC_TRANSPORTER_1"/>
    <property type="match status" value="1"/>
</dbReference>
<dbReference type="Pfam" id="PF00005">
    <property type="entry name" value="ABC_tran"/>
    <property type="match status" value="1"/>
</dbReference>
<comment type="subcellular location">
    <subcellularLocation>
        <location evidence="1">Cell membrane</location>
        <topology evidence="1">Multi-pass membrane protein</topology>
    </subcellularLocation>
</comment>
<reference evidence="12 13" key="1">
    <citation type="journal article" date="2020" name="Nature">
        <title>Bacterial chemolithoautotrophy via manganese oxidation.</title>
        <authorList>
            <person name="Yu H."/>
            <person name="Leadbetter J.R."/>
        </authorList>
    </citation>
    <scope>NUCLEOTIDE SEQUENCE [LARGE SCALE GENOMIC DNA]</scope>
    <source>
        <strain evidence="12 13">RBP-1</strain>
    </source>
</reference>
<evidence type="ECO:0000256" key="3">
    <source>
        <dbReference type="ARBA" id="ARBA00022475"/>
    </source>
</evidence>